<evidence type="ECO:0000313" key="1">
    <source>
        <dbReference type="EMBL" id="KAK1945431.1"/>
    </source>
</evidence>
<sequence>MQVYHNYAGKFGYTEDPARVRFNAFVRYCQATGFPERLEPVFKMSIIGIPPRSLHQMEHGLRSFLGREEVRLRLHSRSTFIYLGNTNMLTERHEFVRTDEQSGGLFDPFDMFARHLERGRRHAVDAVREADIRRNRAIEARKALVRIEHQIIYNHKLDEFSRIEQTHRQALAGQPEHVVRAALNITRRFYYILLQTKYRAN</sequence>
<name>A0AAD9GVM3_9STRA</name>
<gene>
    <name evidence="1" type="ORF">P3T76_002479</name>
</gene>
<comment type="caution">
    <text evidence="1">The sequence shown here is derived from an EMBL/GenBank/DDBJ whole genome shotgun (WGS) entry which is preliminary data.</text>
</comment>
<proteinExistence type="predicted"/>
<dbReference type="Proteomes" id="UP001259832">
    <property type="component" value="Unassembled WGS sequence"/>
</dbReference>
<reference evidence="1" key="1">
    <citation type="submission" date="2023-08" db="EMBL/GenBank/DDBJ databases">
        <title>Reference Genome Resource for the Citrus Pathogen Phytophthora citrophthora.</title>
        <authorList>
            <person name="Moller H."/>
            <person name="Coetzee B."/>
            <person name="Rose L.J."/>
            <person name="Van Niekerk J.M."/>
        </authorList>
    </citation>
    <scope>NUCLEOTIDE SEQUENCE</scope>
    <source>
        <strain evidence="1">STE-U-9442</strain>
    </source>
</reference>
<organism evidence="1 2">
    <name type="scientific">Phytophthora citrophthora</name>
    <dbReference type="NCBI Taxonomy" id="4793"/>
    <lineage>
        <taxon>Eukaryota</taxon>
        <taxon>Sar</taxon>
        <taxon>Stramenopiles</taxon>
        <taxon>Oomycota</taxon>
        <taxon>Peronosporomycetes</taxon>
        <taxon>Peronosporales</taxon>
        <taxon>Peronosporaceae</taxon>
        <taxon>Phytophthora</taxon>
    </lineage>
</organism>
<accession>A0AAD9GVM3</accession>
<keyword evidence="2" id="KW-1185">Reference proteome</keyword>
<evidence type="ECO:0000313" key="2">
    <source>
        <dbReference type="Proteomes" id="UP001259832"/>
    </source>
</evidence>
<dbReference type="EMBL" id="JASMQC010000004">
    <property type="protein sequence ID" value="KAK1945431.1"/>
    <property type="molecule type" value="Genomic_DNA"/>
</dbReference>
<protein>
    <submittedName>
        <fullName evidence="1">Uncharacterized protein</fullName>
    </submittedName>
</protein>
<dbReference type="AlphaFoldDB" id="A0AAD9GVM3"/>